<keyword evidence="3" id="KW-0150">Chloroplast</keyword>
<dbReference type="GO" id="GO:0006412">
    <property type="term" value="P:translation"/>
    <property type="evidence" value="ECO:0007669"/>
    <property type="project" value="InterPro"/>
</dbReference>
<dbReference type="GO" id="GO:0003729">
    <property type="term" value="F:mRNA binding"/>
    <property type="evidence" value="ECO:0007669"/>
    <property type="project" value="UniProtKB-ARBA"/>
</dbReference>
<feature type="compositionally biased region" description="Basic and acidic residues" evidence="8">
    <location>
        <begin position="1"/>
        <end position="10"/>
    </location>
</feature>
<dbReference type="SUPFAM" id="SSF52080">
    <property type="entry name" value="Ribosomal proteins L15p and L18e"/>
    <property type="match status" value="1"/>
</dbReference>
<dbReference type="Gene3D" id="3.100.10.10">
    <property type="match status" value="1"/>
</dbReference>
<dbReference type="InterPro" id="IPR036227">
    <property type="entry name" value="Ribosomal_uL15/eL18_sf"/>
</dbReference>
<evidence type="ECO:0000256" key="5">
    <source>
        <dbReference type="ARBA" id="ARBA00022980"/>
    </source>
</evidence>
<dbReference type="GO" id="GO:0003735">
    <property type="term" value="F:structural constituent of ribosome"/>
    <property type="evidence" value="ECO:0007669"/>
    <property type="project" value="InterPro"/>
</dbReference>
<keyword evidence="6 7" id="KW-0687">Ribonucleoprotein</keyword>
<evidence type="ECO:0000256" key="8">
    <source>
        <dbReference type="SAM" id="MobiDB-lite"/>
    </source>
</evidence>
<keyword evidence="4" id="KW-0934">Plastid</keyword>
<protein>
    <recommendedName>
        <fullName evidence="9">Large ribosomal subunit protein uL15/eL18 domain-containing protein</fullName>
    </recommendedName>
</protein>
<evidence type="ECO:0000256" key="6">
    <source>
        <dbReference type="ARBA" id="ARBA00023274"/>
    </source>
</evidence>
<evidence type="ECO:0000256" key="7">
    <source>
        <dbReference type="RuleBase" id="RU003888"/>
    </source>
</evidence>
<accession>A0AAV6XIS4</accession>
<evidence type="ECO:0000259" key="9">
    <source>
        <dbReference type="Pfam" id="PF00828"/>
    </source>
</evidence>
<dbReference type="InterPro" id="IPR030878">
    <property type="entry name" value="Ribosomal_uL15"/>
</dbReference>
<sequence length="560" mass="61640">MNFFKPKDAKPQSSASPQKSEYPNPFFSFFDNLLHKKNKKNLALSNAEIKKRLHGTHVYTVSDSTGLRYCTSSDTAERDIEFYFFSKPHAEEFLHKAKPEIQVEPSTQIQLRGVPLTQVVDYEGEGFPIRLVPEISEINNAVQERAKNVGFPDDKFSGVPVFQADDLALRFNGDPNTYRLAYFRKDDLEKALSERGPIHTNEEREIIQGLLPQFSNKKTTKRRFLGGGRNLEVASPFQERGGEVQQQFVVADVSGRRWDGGDDVTVEAILPLYPLSLTPMIVLSLSTPMAASLLSLSSPTSTNHIHQFSSHFKGNVRTLKANPCPIPSIKLHHHNTNQRQSLVILNSTASASDVQESSVIGQNVRFRLDNLGPQPGSRKKAKRKGRGHAAGQGGSCGFGMRGQKSRSGPGVRKGFEGGQMPLYRRLPKLRGIAGGMHAGLPKYVPVNLKDIADAGFQEGEEVSLESLKKKGLINPSGRERRLPLKILGDGDLTVKLEFKARAFSASAKEKLEAAGCSLTVLPGRKKWVKPSVAKNLARADEYFAKKRAAAAAESAESPSA</sequence>
<dbReference type="AlphaFoldDB" id="A0AAV6XIS4"/>
<feature type="region of interest" description="Disordered" evidence="8">
    <location>
        <begin position="368"/>
        <end position="418"/>
    </location>
</feature>
<feature type="compositionally biased region" description="Polar residues" evidence="8">
    <location>
        <begin position="11"/>
        <end position="20"/>
    </location>
</feature>
<comment type="similarity">
    <text evidence="2 7">Belongs to the universal ribosomal protein uL15 family.</text>
</comment>
<feature type="compositionally biased region" description="Gly residues" evidence="8">
    <location>
        <begin position="388"/>
        <end position="400"/>
    </location>
</feature>
<dbReference type="Proteomes" id="UP000826271">
    <property type="component" value="Unassembled WGS sequence"/>
</dbReference>
<dbReference type="GO" id="GO:0015031">
    <property type="term" value="P:protein transport"/>
    <property type="evidence" value="ECO:0007669"/>
    <property type="project" value="InterPro"/>
</dbReference>
<feature type="region of interest" description="Disordered" evidence="8">
    <location>
        <begin position="1"/>
        <end position="20"/>
    </location>
</feature>
<dbReference type="PANTHER" id="PTHR12934:SF11">
    <property type="entry name" value="LARGE RIBOSOMAL SUBUNIT PROTEIN UL15M"/>
    <property type="match status" value="1"/>
</dbReference>
<evidence type="ECO:0000256" key="2">
    <source>
        <dbReference type="ARBA" id="ARBA00007320"/>
    </source>
</evidence>
<feature type="domain" description="Large ribosomal subunit protein uL15/eL18" evidence="9">
    <location>
        <begin position="446"/>
        <end position="518"/>
    </location>
</feature>
<dbReference type="EMBL" id="WHWC01000005">
    <property type="protein sequence ID" value="KAG8382896.1"/>
    <property type="molecule type" value="Genomic_DNA"/>
</dbReference>
<proteinExistence type="inferred from homology"/>
<dbReference type="Pfam" id="PF00828">
    <property type="entry name" value="Ribosomal_L27A"/>
    <property type="match status" value="1"/>
</dbReference>
<dbReference type="GO" id="GO:0022625">
    <property type="term" value="C:cytosolic large ribosomal subunit"/>
    <property type="evidence" value="ECO:0007669"/>
    <property type="project" value="TreeGrafter"/>
</dbReference>
<name>A0AAV6XIS4_9LAMI</name>
<dbReference type="Pfam" id="PF04278">
    <property type="entry name" value="Tic22"/>
    <property type="match status" value="1"/>
</dbReference>
<comment type="caution">
    <text evidence="10">The sequence shown here is derived from an EMBL/GenBank/DDBJ whole genome shotgun (WGS) entry which is preliminary data.</text>
</comment>
<evidence type="ECO:0000313" key="11">
    <source>
        <dbReference type="Proteomes" id="UP000826271"/>
    </source>
</evidence>
<organism evidence="10 11">
    <name type="scientific">Buddleja alternifolia</name>
    <dbReference type="NCBI Taxonomy" id="168488"/>
    <lineage>
        <taxon>Eukaryota</taxon>
        <taxon>Viridiplantae</taxon>
        <taxon>Streptophyta</taxon>
        <taxon>Embryophyta</taxon>
        <taxon>Tracheophyta</taxon>
        <taxon>Spermatophyta</taxon>
        <taxon>Magnoliopsida</taxon>
        <taxon>eudicotyledons</taxon>
        <taxon>Gunneridae</taxon>
        <taxon>Pentapetalae</taxon>
        <taxon>asterids</taxon>
        <taxon>lamiids</taxon>
        <taxon>Lamiales</taxon>
        <taxon>Scrophulariaceae</taxon>
        <taxon>Buddlejeae</taxon>
        <taxon>Buddleja</taxon>
    </lineage>
</organism>
<dbReference type="InterPro" id="IPR007378">
    <property type="entry name" value="Tic22-like"/>
</dbReference>
<feature type="compositionally biased region" description="Basic residues" evidence="8">
    <location>
        <begin position="377"/>
        <end position="387"/>
    </location>
</feature>
<reference evidence="10" key="1">
    <citation type="submission" date="2019-10" db="EMBL/GenBank/DDBJ databases">
        <authorList>
            <person name="Zhang R."/>
            <person name="Pan Y."/>
            <person name="Wang J."/>
            <person name="Ma R."/>
            <person name="Yu S."/>
        </authorList>
    </citation>
    <scope>NUCLEOTIDE SEQUENCE</scope>
    <source>
        <strain evidence="10">LA-IB0</strain>
        <tissue evidence="10">Leaf</tissue>
    </source>
</reference>
<evidence type="ECO:0000313" key="10">
    <source>
        <dbReference type="EMBL" id="KAG8382896.1"/>
    </source>
</evidence>
<dbReference type="InterPro" id="IPR021131">
    <property type="entry name" value="Ribosomal_uL15/eL18"/>
</dbReference>
<evidence type="ECO:0000256" key="3">
    <source>
        <dbReference type="ARBA" id="ARBA00022528"/>
    </source>
</evidence>
<keyword evidence="5 7" id="KW-0689">Ribosomal protein</keyword>
<dbReference type="InterPro" id="IPR001196">
    <property type="entry name" value="Ribosomal_uL15_CS"/>
</dbReference>
<keyword evidence="11" id="KW-1185">Reference proteome</keyword>
<dbReference type="GO" id="GO:0009507">
    <property type="term" value="C:chloroplast"/>
    <property type="evidence" value="ECO:0007669"/>
    <property type="project" value="UniProtKB-SubCell"/>
</dbReference>
<dbReference type="HAMAP" id="MF_01341">
    <property type="entry name" value="Ribosomal_uL15"/>
    <property type="match status" value="1"/>
</dbReference>
<dbReference type="PANTHER" id="PTHR12934">
    <property type="entry name" value="50S RIBOSOMAL PROTEIN L15"/>
    <property type="match status" value="1"/>
</dbReference>
<dbReference type="NCBIfam" id="TIGR01071">
    <property type="entry name" value="rplO_bact"/>
    <property type="match status" value="1"/>
</dbReference>
<gene>
    <name evidence="10" type="ORF">BUALT_Bualt05G0127300</name>
</gene>
<evidence type="ECO:0000256" key="1">
    <source>
        <dbReference type="ARBA" id="ARBA00004229"/>
    </source>
</evidence>
<dbReference type="InterPro" id="IPR005749">
    <property type="entry name" value="Ribosomal_uL15_bac-type"/>
</dbReference>
<comment type="subcellular location">
    <subcellularLocation>
        <location evidence="1">Plastid</location>
        <location evidence="1">Chloroplast</location>
    </subcellularLocation>
</comment>
<dbReference type="PROSITE" id="PS00475">
    <property type="entry name" value="RIBOSOMAL_L15"/>
    <property type="match status" value="1"/>
</dbReference>
<evidence type="ECO:0000256" key="4">
    <source>
        <dbReference type="ARBA" id="ARBA00022640"/>
    </source>
</evidence>